<dbReference type="Proteomes" id="UP000192761">
    <property type="component" value="Unassembled WGS sequence"/>
</dbReference>
<protein>
    <submittedName>
        <fullName evidence="1">Uncharacterized protein</fullName>
    </submittedName>
</protein>
<dbReference type="RefSeq" id="WP_084092571.1">
    <property type="nucleotide sequence ID" value="NZ_FWXD01000029.1"/>
</dbReference>
<evidence type="ECO:0000313" key="1">
    <source>
        <dbReference type="EMBL" id="SMC29134.1"/>
    </source>
</evidence>
<dbReference type="EMBL" id="FWXD01000029">
    <property type="protein sequence ID" value="SMC29134.1"/>
    <property type="molecule type" value="Genomic_DNA"/>
</dbReference>
<gene>
    <name evidence="1" type="ORF">SAMN02745857_03628</name>
</gene>
<dbReference type="AlphaFoldDB" id="A0A1W1XZ38"/>
<reference evidence="1 2" key="1">
    <citation type="submission" date="2017-04" db="EMBL/GenBank/DDBJ databases">
        <authorList>
            <person name="Afonso C.L."/>
            <person name="Miller P.J."/>
            <person name="Scott M.A."/>
            <person name="Spackman E."/>
            <person name="Goraichik I."/>
            <person name="Dimitrov K.M."/>
            <person name="Suarez D.L."/>
            <person name="Swayne D.E."/>
        </authorList>
    </citation>
    <scope>NUCLEOTIDE SEQUENCE [LARGE SCALE GENOMIC DNA]</scope>
    <source>
        <strain evidence="1 2">DSM 23236</strain>
    </source>
</reference>
<keyword evidence="2" id="KW-1185">Reference proteome</keyword>
<name>A0A1W1XZ38_9NEIS</name>
<accession>A0A1W1XZ38</accession>
<proteinExistence type="predicted"/>
<evidence type="ECO:0000313" key="2">
    <source>
        <dbReference type="Proteomes" id="UP000192761"/>
    </source>
</evidence>
<sequence length="177" mass="19127">MLWPVRLAHPLGDPAATCWQVDDHVVFPCCLYRDLPQRGPGYGLTLDGGPQSHLSLQWRDGRLEGLSALALGGPLRQHHAAPYSQVLPELADEPLLVLQPLDGPAPRVQARAVQQPIKFGVTSYQDAALIWFAPFTPHWQAPAGVGLQLLLDEQGALAGLLWRGDAAADLRRAAGLS</sequence>
<organism evidence="1 2">
    <name type="scientific">Andreprevotia lacus DSM 23236</name>
    <dbReference type="NCBI Taxonomy" id="1121001"/>
    <lineage>
        <taxon>Bacteria</taxon>
        <taxon>Pseudomonadati</taxon>
        <taxon>Pseudomonadota</taxon>
        <taxon>Betaproteobacteria</taxon>
        <taxon>Neisseriales</taxon>
        <taxon>Chitinibacteraceae</taxon>
        <taxon>Andreprevotia</taxon>
    </lineage>
</organism>